<name>A0A162R6N9_9CLOT</name>
<keyword evidence="3" id="KW-1185">Reference proteome</keyword>
<dbReference type="STRING" id="1121326.CLMAG_50000"/>
<reference evidence="2 3" key="1">
    <citation type="submission" date="2016-04" db="EMBL/GenBank/DDBJ databases">
        <title>Genome sequence of Clostridium magnum DSM 2767.</title>
        <authorList>
            <person name="Poehlein A."/>
            <person name="Uhlig R."/>
            <person name="Fischer R."/>
            <person name="Bahl H."/>
            <person name="Daniel R."/>
        </authorList>
    </citation>
    <scope>NUCLEOTIDE SEQUENCE [LARGE SCALE GENOMIC DNA]</scope>
    <source>
        <strain evidence="2 3">DSM 2767</strain>
    </source>
</reference>
<sequence>MFFIGVFGVEDKQKEIKTIKNLSCKNCDGFSGLTLFKQYTFFHLFFIPLFKWNIRYYLVCNTCNILYEISKEKGVRIEQGDDTAITYWYLKTEEAQYPADYHYNNKCKNCGKVIDIQFEYCPHCGKKIK</sequence>
<dbReference type="PANTHER" id="PTHR36718">
    <property type="entry name" value="OS05G0435400 PROTEIN"/>
    <property type="match status" value="1"/>
</dbReference>
<comment type="caution">
    <text evidence="2">The sequence shown here is derived from an EMBL/GenBank/DDBJ whole genome shotgun (WGS) entry which is preliminary data.</text>
</comment>
<organism evidence="2 3">
    <name type="scientific">Clostridium magnum DSM 2767</name>
    <dbReference type="NCBI Taxonomy" id="1121326"/>
    <lineage>
        <taxon>Bacteria</taxon>
        <taxon>Bacillati</taxon>
        <taxon>Bacillota</taxon>
        <taxon>Clostridia</taxon>
        <taxon>Eubacteriales</taxon>
        <taxon>Clostridiaceae</taxon>
        <taxon>Clostridium</taxon>
    </lineage>
</organism>
<gene>
    <name evidence="2" type="ORF">CLMAG_50000</name>
</gene>
<dbReference type="Proteomes" id="UP000076603">
    <property type="component" value="Unassembled WGS sequence"/>
</dbReference>
<dbReference type="InterPro" id="IPR031493">
    <property type="entry name" value="Zinc_ribbon_15"/>
</dbReference>
<dbReference type="Pfam" id="PF17032">
    <property type="entry name" value="Zn_ribbon_15"/>
    <property type="match status" value="1"/>
</dbReference>
<dbReference type="AlphaFoldDB" id="A0A162R6N9"/>
<evidence type="ECO:0000313" key="2">
    <source>
        <dbReference type="EMBL" id="KZL89511.1"/>
    </source>
</evidence>
<evidence type="ECO:0000313" key="3">
    <source>
        <dbReference type="Proteomes" id="UP000076603"/>
    </source>
</evidence>
<dbReference type="EMBL" id="LWAE01000008">
    <property type="protein sequence ID" value="KZL89511.1"/>
    <property type="molecule type" value="Genomic_DNA"/>
</dbReference>
<dbReference type="PATRIC" id="fig|1121326.3.peg.5065"/>
<proteinExistence type="predicted"/>
<dbReference type="PANTHER" id="PTHR36718:SF1">
    <property type="entry name" value="DOUBLE ZINC RIBBON PROTEIN MJ0416"/>
    <property type="match status" value="1"/>
</dbReference>
<dbReference type="RefSeq" id="WP_066628525.1">
    <property type="nucleotide sequence ID" value="NZ_FQXL01000007.1"/>
</dbReference>
<evidence type="ECO:0000259" key="1">
    <source>
        <dbReference type="Pfam" id="PF17032"/>
    </source>
</evidence>
<dbReference type="InterPro" id="IPR053281">
    <property type="entry name" value="Double_zinc_ribbon"/>
</dbReference>
<accession>A0A162R6N9</accession>
<feature type="domain" description="Zinc-ribbon 15" evidence="1">
    <location>
        <begin position="23"/>
        <end position="125"/>
    </location>
</feature>
<protein>
    <recommendedName>
        <fullName evidence="1">Zinc-ribbon 15 domain-containing protein</fullName>
    </recommendedName>
</protein>
<dbReference type="OrthoDB" id="4377018at2"/>